<sequence length="60" mass="6457">MLSSPPPFSFCRLGSLETRPTANDDGGDRRGMGVTGGAGDGGWCQRKVGRFNNVELMKLR</sequence>
<gene>
    <name evidence="2" type="ORF">F383_35285</name>
</gene>
<evidence type="ECO:0000313" key="2">
    <source>
        <dbReference type="EMBL" id="KHG08262.1"/>
    </source>
</evidence>
<keyword evidence="3" id="KW-1185">Reference proteome</keyword>
<evidence type="ECO:0000313" key="3">
    <source>
        <dbReference type="Proteomes" id="UP000032142"/>
    </source>
</evidence>
<feature type="region of interest" description="Disordered" evidence="1">
    <location>
        <begin position="1"/>
        <end position="42"/>
    </location>
</feature>
<comment type="caution">
    <text evidence="2">The sequence shown here is derived from an EMBL/GenBank/DDBJ whole genome shotgun (WGS) entry which is preliminary data.</text>
</comment>
<accession>A0A0B0N6F9</accession>
<dbReference type="Proteomes" id="UP000032142">
    <property type="component" value="Unassembled WGS sequence"/>
</dbReference>
<organism evidence="2 3">
    <name type="scientific">Gossypium arboreum</name>
    <name type="common">Tree cotton</name>
    <name type="synonym">Gossypium nanking</name>
    <dbReference type="NCBI Taxonomy" id="29729"/>
    <lineage>
        <taxon>Eukaryota</taxon>
        <taxon>Viridiplantae</taxon>
        <taxon>Streptophyta</taxon>
        <taxon>Embryophyta</taxon>
        <taxon>Tracheophyta</taxon>
        <taxon>Spermatophyta</taxon>
        <taxon>Magnoliopsida</taxon>
        <taxon>eudicotyledons</taxon>
        <taxon>Gunneridae</taxon>
        <taxon>Pentapetalae</taxon>
        <taxon>rosids</taxon>
        <taxon>malvids</taxon>
        <taxon>Malvales</taxon>
        <taxon>Malvaceae</taxon>
        <taxon>Malvoideae</taxon>
        <taxon>Gossypium</taxon>
    </lineage>
</organism>
<dbReference type="EMBL" id="JRRC01493334">
    <property type="protein sequence ID" value="KHG08262.1"/>
    <property type="molecule type" value="Genomic_DNA"/>
</dbReference>
<dbReference type="AlphaFoldDB" id="A0A0B0N6F9"/>
<protein>
    <submittedName>
        <fullName evidence="2">Uncharacterized protein</fullName>
    </submittedName>
</protein>
<evidence type="ECO:0000256" key="1">
    <source>
        <dbReference type="SAM" id="MobiDB-lite"/>
    </source>
</evidence>
<feature type="compositionally biased region" description="Gly residues" evidence="1">
    <location>
        <begin position="33"/>
        <end position="42"/>
    </location>
</feature>
<reference evidence="3" key="1">
    <citation type="submission" date="2014-09" db="EMBL/GenBank/DDBJ databases">
        <authorList>
            <person name="Mudge J."/>
            <person name="Ramaraj T."/>
            <person name="Lindquist I.E."/>
            <person name="Bharti A.K."/>
            <person name="Sundararajan A."/>
            <person name="Cameron C.T."/>
            <person name="Woodward J.E."/>
            <person name="May G.D."/>
            <person name="Brubaker C."/>
            <person name="Broadhvest J."/>
            <person name="Wilkins T.A."/>
        </authorList>
    </citation>
    <scope>NUCLEOTIDE SEQUENCE</scope>
    <source>
        <strain evidence="3">cv. AKA8401</strain>
    </source>
</reference>
<proteinExistence type="predicted"/>
<name>A0A0B0N6F9_GOSAR</name>